<feature type="compositionally biased region" description="Pro residues" evidence="1">
    <location>
        <begin position="37"/>
        <end position="71"/>
    </location>
</feature>
<dbReference type="Proteomes" id="UP000027604">
    <property type="component" value="Chromosome I"/>
</dbReference>
<reference evidence="2 3" key="1">
    <citation type="journal article" date="2015" name="Genome Announc.">
        <title>Genome Sequence of Mushroom Soft-Rot Pathogen Janthinobacterium agaricidamnosum.</title>
        <authorList>
            <person name="Graupner K."/>
            <person name="Lackner G."/>
            <person name="Hertweck C."/>
        </authorList>
    </citation>
    <scope>NUCLEOTIDE SEQUENCE [LARGE SCALE GENOMIC DNA]</scope>
    <source>
        <strain evidence="3">NBRC 102515 / DSM 9628</strain>
    </source>
</reference>
<evidence type="ECO:0000313" key="3">
    <source>
        <dbReference type="Proteomes" id="UP000027604"/>
    </source>
</evidence>
<dbReference type="AlphaFoldDB" id="W0VB09"/>
<organism evidence="2 3">
    <name type="scientific">Janthinobacterium agaricidamnosum NBRC 102515 = DSM 9628</name>
    <dbReference type="NCBI Taxonomy" id="1349767"/>
    <lineage>
        <taxon>Bacteria</taxon>
        <taxon>Pseudomonadati</taxon>
        <taxon>Pseudomonadota</taxon>
        <taxon>Betaproteobacteria</taxon>
        <taxon>Burkholderiales</taxon>
        <taxon>Oxalobacteraceae</taxon>
        <taxon>Janthinobacterium</taxon>
    </lineage>
</organism>
<evidence type="ECO:0000313" key="2">
    <source>
        <dbReference type="EMBL" id="CDG84437.1"/>
    </source>
</evidence>
<dbReference type="Pfam" id="PF13103">
    <property type="entry name" value="TonB_2"/>
    <property type="match status" value="1"/>
</dbReference>
<dbReference type="HOGENOM" id="CLU_061525_1_0_4"/>
<dbReference type="NCBIfam" id="TIGR02794">
    <property type="entry name" value="tolA_full"/>
    <property type="match status" value="1"/>
</dbReference>
<dbReference type="EMBL" id="HG322949">
    <property type="protein sequence ID" value="CDG84437.1"/>
    <property type="molecule type" value="Genomic_DNA"/>
</dbReference>
<dbReference type="KEGG" id="jag:GJA_3823"/>
<keyword evidence="3" id="KW-1185">Reference proteome</keyword>
<feature type="region of interest" description="Disordered" evidence="1">
    <location>
        <begin position="33"/>
        <end position="218"/>
    </location>
</feature>
<dbReference type="GO" id="GO:0043213">
    <property type="term" value="P:bacteriocin transport"/>
    <property type="evidence" value="ECO:0007669"/>
    <property type="project" value="InterPro"/>
</dbReference>
<evidence type="ECO:0000256" key="1">
    <source>
        <dbReference type="SAM" id="MobiDB-lite"/>
    </source>
</evidence>
<protein>
    <submittedName>
        <fullName evidence="2">Protein TolA</fullName>
    </submittedName>
</protein>
<dbReference type="PATRIC" id="fig|1349767.4.peg.415"/>
<dbReference type="Gene3D" id="3.30.1150.10">
    <property type="match status" value="1"/>
</dbReference>
<accession>W0VB09</accession>
<proteinExistence type="predicted"/>
<sequence>MHAGLFFFLWVGVQWQSTEPVAVEAEVWDLKVQSAAPPAPPPVEAEPAPTPPPTPVEAPPPPPPQAAPVEPPAETKQADIALERKKAKLKAEQEKHAEELKRKEQQRLEQQEKQDKLDKLEKQKEKEKAEKADKAAKLAKEKEKEKAEAKAEAEAEAKAEKEAAEKKAAAEKAAKAKRAAAEQKAADKAREAEMSRITGAVGSGTSGTAAKSTAPRSDSGYVAAITAKIKSNIAYSGSTDVPGAQRAVYKIEQLPTGEIISVRKIKSSGIAAYDSAVENAIAKSSPLPKKKDGTVDRSIEAVFDIKDKP</sequence>
<dbReference type="GO" id="GO:0019534">
    <property type="term" value="F:toxin transmembrane transporter activity"/>
    <property type="evidence" value="ECO:0007669"/>
    <property type="project" value="InterPro"/>
</dbReference>
<dbReference type="GO" id="GO:0016020">
    <property type="term" value="C:membrane"/>
    <property type="evidence" value="ECO:0007669"/>
    <property type="project" value="InterPro"/>
</dbReference>
<dbReference type="STRING" id="1349767.GJA_3823"/>
<gene>
    <name evidence="2" type="primary">tolA</name>
    <name evidence="2" type="ORF">GJA_3823</name>
</gene>
<dbReference type="InterPro" id="IPR014161">
    <property type="entry name" value="Tol-Pal_TolA"/>
</dbReference>
<name>W0VB09_9BURK</name>
<dbReference type="OrthoDB" id="5298892at2"/>
<dbReference type="eggNOG" id="COG3064">
    <property type="taxonomic scope" value="Bacteria"/>
</dbReference>
<dbReference type="SUPFAM" id="SSF74653">
    <property type="entry name" value="TolA/TonB C-terminal domain"/>
    <property type="match status" value="1"/>
</dbReference>
<feature type="compositionally biased region" description="Basic and acidic residues" evidence="1">
    <location>
        <begin position="81"/>
        <end position="194"/>
    </location>
</feature>